<accession>A0A1H5MFF8</accession>
<dbReference type="RefSeq" id="WP_083400823.1">
    <property type="nucleotide sequence ID" value="NZ_FNTL01000005.1"/>
</dbReference>
<proteinExistence type="predicted"/>
<name>A0A1H5MFF8_RHOJO</name>
<reference evidence="2" key="1">
    <citation type="submission" date="2016-10" db="EMBL/GenBank/DDBJ databases">
        <authorList>
            <person name="Varghese N."/>
        </authorList>
    </citation>
    <scope>NUCLEOTIDE SEQUENCE [LARGE SCALE GENOMIC DNA]</scope>
    <source>
        <strain evidence="2">DSM 44719</strain>
    </source>
</reference>
<gene>
    <name evidence="1" type="ORF">SAMN04490220_8936</name>
</gene>
<dbReference type="Proteomes" id="UP000183407">
    <property type="component" value="Unassembled WGS sequence"/>
</dbReference>
<evidence type="ECO:0008006" key="3">
    <source>
        <dbReference type="Google" id="ProtNLM"/>
    </source>
</evidence>
<dbReference type="SUPFAM" id="SSF47598">
    <property type="entry name" value="Ribbon-helix-helix"/>
    <property type="match status" value="1"/>
</dbReference>
<dbReference type="InterPro" id="IPR010985">
    <property type="entry name" value="Ribbon_hlx_hlx"/>
</dbReference>
<dbReference type="AlphaFoldDB" id="A0A1H5MFF8"/>
<evidence type="ECO:0000313" key="1">
    <source>
        <dbReference type="EMBL" id="SEE88044.1"/>
    </source>
</evidence>
<dbReference type="GO" id="GO:0006355">
    <property type="term" value="P:regulation of DNA-templated transcription"/>
    <property type="evidence" value="ECO:0007669"/>
    <property type="project" value="InterPro"/>
</dbReference>
<dbReference type="EMBL" id="FNTL01000005">
    <property type="protein sequence ID" value="SEE88044.1"/>
    <property type="molecule type" value="Genomic_DNA"/>
</dbReference>
<sequence length="83" mass="8745">MVEIVASNRRGRPSKGTRAVVKALVPPELKEAAASAAKAHGMTANDYIAALIAADTGLTELMASIHEKQAATHQSAEPRRSRP</sequence>
<protein>
    <recommendedName>
        <fullName evidence="3">Toxin-antitoxin system HicB family antitoxin</fullName>
    </recommendedName>
</protein>
<evidence type="ECO:0000313" key="2">
    <source>
        <dbReference type="Proteomes" id="UP000183407"/>
    </source>
</evidence>
<organism evidence="1 2">
    <name type="scientific">Rhodococcus jostii</name>
    <dbReference type="NCBI Taxonomy" id="132919"/>
    <lineage>
        <taxon>Bacteria</taxon>
        <taxon>Bacillati</taxon>
        <taxon>Actinomycetota</taxon>
        <taxon>Actinomycetes</taxon>
        <taxon>Mycobacteriales</taxon>
        <taxon>Nocardiaceae</taxon>
        <taxon>Rhodococcus</taxon>
    </lineage>
</organism>